<keyword evidence="3" id="KW-1185">Reference proteome</keyword>
<evidence type="ECO:0000259" key="1">
    <source>
        <dbReference type="Pfam" id="PF06114"/>
    </source>
</evidence>
<gene>
    <name evidence="2" type="ORF">GCM10008943_33880</name>
</gene>
<feature type="domain" description="IrrE N-terminal-like" evidence="1">
    <location>
        <begin position="55"/>
        <end position="175"/>
    </location>
</feature>
<evidence type="ECO:0000313" key="2">
    <source>
        <dbReference type="EMBL" id="GAA0616289.1"/>
    </source>
</evidence>
<comment type="caution">
    <text evidence="2">The sequence shown here is derived from an EMBL/GenBank/DDBJ whole genome shotgun (WGS) entry which is preliminary data.</text>
</comment>
<dbReference type="RefSeq" id="WP_343808513.1">
    <property type="nucleotide sequence ID" value="NZ_BAAADE010000024.1"/>
</dbReference>
<proteinExistence type="predicted"/>
<name>A0ABN1GQ92_9HYPH</name>
<dbReference type="EMBL" id="BAAADE010000024">
    <property type="protein sequence ID" value="GAA0616289.1"/>
    <property type="molecule type" value="Genomic_DNA"/>
</dbReference>
<dbReference type="InterPro" id="IPR052345">
    <property type="entry name" value="Rad_response_metalloprotease"/>
</dbReference>
<dbReference type="PANTHER" id="PTHR43236:SF2">
    <property type="entry name" value="BLL0069 PROTEIN"/>
    <property type="match status" value="1"/>
</dbReference>
<dbReference type="Gene3D" id="1.10.10.2910">
    <property type="match status" value="1"/>
</dbReference>
<dbReference type="InterPro" id="IPR010359">
    <property type="entry name" value="IrrE_HExxH"/>
</dbReference>
<dbReference type="PANTHER" id="PTHR43236">
    <property type="entry name" value="ANTITOXIN HIGA1"/>
    <property type="match status" value="1"/>
</dbReference>
<dbReference type="Pfam" id="PF06114">
    <property type="entry name" value="Peptidase_M78"/>
    <property type="match status" value="1"/>
</dbReference>
<evidence type="ECO:0000313" key="3">
    <source>
        <dbReference type="Proteomes" id="UP001424441"/>
    </source>
</evidence>
<protein>
    <recommendedName>
        <fullName evidence="1">IrrE N-terminal-like domain-containing protein</fullName>
    </recommendedName>
</protein>
<accession>A0ABN1GQ92</accession>
<organism evidence="2 3">
    <name type="scientific">Paenochrobactrum glaciei</name>
    <dbReference type="NCBI Taxonomy" id="486407"/>
    <lineage>
        <taxon>Bacteria</taxon>
        <taxon>Pseudomonadati</taxon>
        <taxon>Pseudomonadota</taxon>
        <taxon>Alphaproteobacteria</taxon>
        <taxon>Hyphomicrobiales</taxon>
        <taxon>Brucellaceae</taxon>
        <taxon>Paenochrobactrum</taxon>
    </lineage>
</organism>
<dbReference type="Proteomes" id="UP001424441">
    <property type="component" value="Unassembled WGS sequence"/>
</dbReference>
<sequence length="181" mass="20196">MIKRPVPANFKSRLPVGSAALDTPDRVIEYCRKHGLMNGYGAVDIQSLIEKNDNLKLVFEDLGEKDAYIKCLDDGSFVIGINKLHHKNRQVFSMAHEYGHYQLHRHNIKNIAIGEKILHRDGEINAIERQANQFAANILMPREGVERALFETHNSVIGAASLLGVSMAALTNRLNTLGIKA</sequence>
<reference evidence="2 3" key="1">
    <citation type="journal article" date="2019" name="Int. J. Syst. Evol. Microbiol.">
        <title>The Global Catalogue of Microorganisms (GCM) 10K type strain sequencing project: providing services to taxonomists for standard genome sequencing and annotation.</title>
        <authorList>
            <consortium name="The Broad Institute Genomics Platform"/>
            <consortium name="The Broad Institute Genome Sequencing Center for Infectious Disease"/>
            <person name="Wu L."/>
            <person name="Ma J."/>
        </authorList>
    </citation>
    <scope>NUCLEOTIDE SEQUENCE [LARGE SCALE GENOMIC DNA]</scope>
    <source>
        <strain evidence="2 3">JCM 15115</strain>
    </source>
</reference>